<name>A0A9X1SLM6_9GAMM</name>
<evidence type="ECO:0000313" key="2">
    <source>
        <dbReference type="EMBL" id="MCD1127758.1"/>
    </source>
</evidence>
<dbReference type="EMBL" id="JAJNAG010000089">
    <property type="protein sequence ID" value="MCD1127758.1"/>
    <property type="molecule type" value="Genomic_DNA"/>
</dbReference>
<comment type="caution">
    <text evidence="2">The sequence shown here is derived from an EMBL/GenBank/DDBJ whole genome shotgun (WGS) entry which is preliminary data.</text>
</comment>
<accession>A0A9X1SLM6</accession>
<dbReference type="Pfam" id="PF13332">
    <property type="entry name" value="Fil_haemagg_2"/>
    <property type="match status" value="1"/>
</dbReference>
<gene>
    <name evidence="2" type="ORF">LPW36_17560</name>
</gene>
<keyword evidence="3" id="KW-1185">Reference proteome</keyword>
<feature type="non-terminal residue" evidence="2">
    <location>
        <position position="660"/>
    </location>
</feature>
<dbReference type="GO" id="GO:0090729">
    <property type="term" value="F:toxin activity"/>
    <property type="evidence" value="ECO:0007669"/>
    <property type="project" value="UniProtKB-KW"/>
</dbReference>
<dbReference type="AlphaFoldDB" id="A0A9X1SLM6"/>
<reference evidence="2" key="1">
    <citation type="submission" date="2021-11" db="EMBL/GenBank/DDBJ databases">
        <title>Jinshanibacter sp. isolated from one year old Eriocheir sinensis.</title>
        <authorList>
            <person name="Li J.-Y."/>
            <person name="He W."/>
            <person name="Gao T.-H."/>
        </authorList>
    </citation>
    <scope>NUCLEOTIDE SEQUENCE</scope>
    <source>
        <strain evidence="2">LJY008</strain>
    </source>
</reference>
<dbReference type="RefSeq" id="WP_230611880.1">
    <property type="nucleotide sequence ID" value="NZ_JAJNAG010000089.1"/>
</dbReference>
<feature type="non-terminal residue" evidence="2">
    <location>
        <position position="1"/>
    </location>
</feature>
<dbReference type="InterPro" id="IPR025157">
    <property type="entry name" value="Hemagglutinin_rpt"/>
</dbReference>
<proteinExistence type="predicted"/>
<evidence type="ECO:0000313" key="3">
    <source>
        <dbReference type="Proteomes" id="UP001139171"/>
    </source>
</evidence>
<organism evidence="2 3">
    <name type="scientific">Limnobaculum eriocheiris</name>
    <dbReference type="NCBI Taxonomy" id="2897391"/>
    <lineage>
        <taxon>Bacteria</taxon>
        <taxon>Pseudomonadati</taxon>
        <taxon>Pseudomonadota</taxon>
        <taxon>Gammaproteobacteria</taxon>
        <taxon>Enterobacterales</taxon>
        <taxon>Budviciaceae</taxon>
        <taxon>Limnobaculum</taxon>
    </lineage>
</organism>
<evidence type="ECO:0000256" key="1">
    <source>
        <dbReference type="ARBA" id="ARBA00022656"/>
    </source>
</evidence>
<protein>
    <submittedName>
        <fullName evidence="2">Hemagglutinin repeat-containing protein</fullName>
    </submittedName>
</protein>
<sequence length="660" mass="71216">LWMQKDAAGNANSLVLNRSGTIETYDGDITINTGRFKNSYFDFQVDKVITLAEGNNEGSLLTPEPLTDYVTFIVEGGIEYLLISKSNWSTPILEYHYQLGDSETITVNTVGNAGRIASGHDLNIFATSLENQASTLLAGRDITLIGNQLNNQGYQTGTSVLEKIYTRDFAEDRSFAYVHRLREIKYSTPSGPLYQAIIQASSNLYASFDNDISNTTTVANAGNISHSLQAPTLSGFGDLSLPSGLNGLFITSQDPNSPYLITTNRKLDGLGGLDYGLFNNLYSMLGMRPGSAPYETDSRFTDKNRFIGSAYFLERLNLRPDYDYRFLGDAAFDTRYISDAMLRQTGSRYINGVGSDLSQMQYLIDNAAQAYGSLGLTFGVSLTAEQIARLDKSIVWWEPMTIQGQTVLAPKLYLAKNDVTAVSGSVIKGGNVELEAGRLINSNGSLLADNSLFIDSWSTIDNINAGQIKAGGFLGMTAMGDINNIGSSIRGQQVALDSIDGSIINRTETQQWSVSGQNGRKQILAFSQTDVGDIASIQSEGSMSLNAGKNIELTASEITTEKGPLTLSAGQDISILTAQQSQSTQVGKNKTEAQGALSSSLDSGGNLNVFAGRDINAKAAGITAEDSVALVAGRDVNLTTAESREYQETYGKRKKEINES</sequence>
<dbReference type="GO" id="GO:0003824">
    <property type="term" value="F:catalytic activity"/>
    <property type="evidence" value="ECO:0007669"/>
    <property type="project" value="UniProtKB-ARBA"/>
</dbReference>
<keyword evidence="1" id="KW-0800">Toxin</keyword>
<dbReference type="Proteomes" id="UP001139171">
    <property type="component" value="Unassembled WGS sequence"/>
</dbReference>